<evidence type="ECO:0000313" key="3">
    <source>
        <dbReference type="Proteomes" id="UP000625316"/>
    </source>
</evidence>
<reference evidence="2" key="1">
    <citation type="submission" date="2020-10" db="EMBL/GenBank/DDBJ databases">
        <authorList>
            <person name="Castelo-Branco R."/>
            <person name="Eusebio N."/>
            <person name="Adriana R."/>
            <person name="Vieira A."/>
            <person name="Brugerolle De Fraissinette N."/>
            <person name="Rezende De Castro R."/>
            <person name="Schneider M.P."/>
            <person name="Vasconcelos V."/>
            <person name="Leao P.N."/>
        </authorList>
    </citation>
    <scope>NUCLEOTIDE SEQUENCE</scope>
    <source>
        <strain evidence="2">LEGE 11480</strain>
    </source>
</reference>
<keyword evidence="1" id="KW-0472">Membrane</keyword>
<evidence type="ECO:0000313" key="2">
    <source>
        <dbReference type="EMBL" id="MBE9031770.1"/>
    </source>
</evidence>
<protein>
    <submittedName>
        <fullName evidence="2">Uncharacterized protein</fullName>
    </submittedName>
</protein>
<dbReference type="Proteomes" id="UP000625316">
    <property type="component" value="Unassembled WGS sequence"/>
</dbReference>
<feature type="transmembrane region" description="Helical" evidence="1">
    <location>
        <begin position="37"/>
        <end position="56"/>
    </location>
</feature>
<gene>
    <name evidence="2" type="ORF">IQ266_18715</name>
</gene>
<dbReference type="AlphaFoldDB" id="A0A928VNW3"/>
<dbReference type="RefSeq" id="WP_264326598.1">
    <property type="nucleotide sequence ID" value="NZ_JADEXQ010000075.1"/>
</dbReference>
<proteinExistence type="predicted"/>
<evidence type="ECO:0000256" key="1">
    <source>
        <dbReference type="SAM" id="Phobius"/>
    </source>
</evidence>
<dbReference type="EMBL" id="JADEXQ010000075">
    <property type="protein sequence ID" value="MBE9031770.1"/>
    <property type="molecule type" value="Genomic_DNA"/>
</dbReference>
<keyword evidence="1" id="KW-1133">Transmembrane helix</keyword>
<keyword evidence="3" id="KW-1185">Reference proteome</keyword>
<name>A0A928VNW3_9CYAN</name>
<keyword evidence="1" id="KW-0812">Transmembrane</keyword>
<comment type="caution">
    <text evidence="2">The sequence shown here is derived from an EMBL/GenBank/DDBJ whole genome shotgun (WGS) entry which is preliminary data.</text>
</comment>
<organism evidence="2 3">
    <name type="scientific">Romeriopsis navalis LEGE 11480</name>
    <dbReference type="NCBI Taxonomy" id="2777977"/>
    <lineage>
        <taxon>Bacteria</taxon>
        <taxon>Bacillati</taxon>
        <taxon>Cyanobacteriota</taxon>
        <taxon>Cyanophyceae</taxon>
        <taxon>Leptolyngbyales</taxon>
        <taxon>Leptolyngbyaceae</taxon>
        <taxon>Romeriopsis</taxon>
        <taxon>Romeriopsis navalis</taxon>
    </lineage>
</organism>
<sequence length="59" mass="6781">MRRRSSRRLVIFWTIVAVAVALWILRGFGLLTIVPGFMIMGLWLLAWILALVNGIIETR</sequence>
<feature type="transmembrane region" description="Helical" evidence="1">
    <location>
        <begin position="9"/>
        <end position="31"/>
    </location>
</feature>
<accession>A0A928VNW3</accession>